<proteinExistence type="predicted"/>
<evidence type="ECO:0000313" key="1">
    <source>
        <dbReference type="EMBL" id="MFD2549243.1"/>
    </source>
</evidence>
<comment type="caution">
    <text evidence="1">The sequence shown here is derived from an EMBL/GenBank/DDBJ whole genome shotgun (WGS) entry which is preliminary data.</text>
</comment>
<gene>
    <name evidence="1" type="ORF">ACFSR5_16465</name>
</gene>
<protein>
    <submittedName>
        <fullName evidence="1">Uncharacterized protein</fullName>
    </submittedName>
</protein>
<dbReference type="Proteomes" id="UP001597545">
    <property type="component" value="Unassembled WGS sequence"/>
</dbReference>
<organism evidence="1 2">
    <name type="scientific">Sphingobacterium suaedae</name>
    <dbReference type="NCBI Taxonomy" id="1686402"/>
    <lineage>
        <taxon>Bacteria</taxon>
        <taxon>Pseudomonadati</taxon>
        <taxon>Bacteroidota</taxon>
        <taxon>Sphingobacteriia</taxon>
        <taxon>Sphingobacteriales</taxon>
        <taxon>Sphingobacteriaceae</taxon>
        <taxon>Sphingobacterium</taxon>
    </lineage>
</organism>
<name>A0ABW5KLY0_9SPHI</name>
<sequence>MSWMQFTMCVMGSYCSYYAFNFLFDLYRSKEGNQEGHTNEMVLLPIDTSLEANPDFVAVRADQDQAAGLITSLSSGEIESSGGVDLNEIERLARRDLIEYTKAIPF</sequence>
<dbReference type="RefSeq" id="WP_380905561.1">
    <property type="nucleotide sequence ID" value="NZ_JBHUEG010000012.1"/>
</dbReference>
<evidence type="ECO:0000313" key="2">
    <source>
        <dbReference type="Proteomes" id="UP001597545"/>
    </source>
</evidence>
<dbReference type="EMBL" id="JBHULR010000015">
    <property type="protein sequence ID" value="MFD2549243.1"/>
    <property type="molecule type" value="Genomic_DNA"/>
</dbReference>
<keyword evidence="2" id="KW-1185">Reference proteome</keyword>
<reference evidence="2" key="1">
    <citation type="journal article" date="2019" name="Int. J. Syst. Evol. Microbiol.">
        <title>The Global Catalogue of Microorganisms (GCM) 10K type strain sequencing project: providing services to taxonomists for standard genome sequencing and annotation.</title>
        <authorList>
            <consortium name="The Broad Institute Genomics Platform"/>
            <consortium name="The Broad Institute Genome Sequencing Center for Infectious Disease"/>
            <person name="Wu L."/>
            <person name="Ma J."/>
        </authorList>
    </citation>
    <scope>NUCLEOTIDE SEQUENCE [LARGE SCALE GENOMIC DNA]</scope>
    <source>
        <strain evidence="2">KCTC 42662</strain>
    </source>
</reference>
<accession>A0ABW5KLY0</accession>